<protein>
    <submittedName>
        <fullName evidence="2">Uncharacterized protein</fullName>
    </submittedName>
</protein>
<dbReference type="InterPro" id="IPR032675">
    <property type="entry name" value="LRR_dom_sf"/>
</dbReference>
<name>A0AA94LKA6_9BACT</name>
<comment type="caution">
    <text evidence="2">The sequence shown here is derived from an EMBL/GenBank/DDBJ whole genome shotgun (WGS) entry which is preliminary data.</text>
</comment>
<accession>A0AA94LKA6</accession>
<evidence type="ECO:0000313" key="2">
    <source>
        <dbReference type="EMBL" id="SNR73567.1"/>
    </source>
</evidence>
<feature type="chain" id="PRO_5041733341" evidence="1">
    <location>
        <begin position="23"/>
        <end position="121"/>
    </location>
</feature>
<dbReference type="RefSeq" id="WP_254919362.1">
    <property type="nucleotide sequence ID" value="NZ_FZNZ01000007.1"/>
</dbReference>
<proteinExistence type="predicted"/>
<reference evidence="2 3" key="1">
    <citation type="submission" date="2017-06" db="EMBL/GenBank/DDBJ databases">
        <authorList>
            <person name="Varghese N."/>
            <person name="Submissions S."/>
        </authorList>
    </citation>
    <scope>NUCLEOTIDE SEQUENCE [LARGE SCALE GENOMIC DNA]</scope>
    <source>
        <strain evidence="2 3">DSM 26989</strain>
    </source>
</reference>
<gene>
    <name evidence="2" type="ORF">SAMN06265364_10793</name>
</gene>
<feature type="signal peptide" evidence="1">
    <location>
        <begin position="1"/>
        <end position="22"/>
    </location>
</feature>
<evidence type="ECO:0000313" key="3">
    <source>
        <dbReference type="Proteomes" id="UP000198427"/>
    </source>
</evidence>
<dbReference type="Proteomes" id="UP000198427">
    <property type="component" value="Unassembled WGS sequence"/>
</dbReference>
<evidence type="ECO:0000256" key="1">
    <source>
        <dbReference type="SAM" id="SignalP"/>
    </source>
</evidence>
<organism evidence="2 3">
    <name type="scientific">Prevotella jejuni</name>
    <dbReference type="NCBI Taxonomy" id="1177574"/>
    <lineage>
        <taxon>Bacteria</taxon>
        <taxon>Pseudomonadati</taxon>
        <taxon>Bacteroidota</taxon>
        <taxon>Bacteroidia</taxon>
        <taxon>Bacteroidales</taxon>
        <taxon>Prevotellaceae</taxon>
        <taxon>Prevotella</taxon>
    </lineage>
</organism>
<dbReference type="EMBL" id="FZNZ01000007">
    <property type="protein sequence ID" value="SNR73567.1"/>
    <property type="molecule type" value="Genomic_DNA"/>
</dbReference>
<keyword evidence="3" id="KW-1185">Reference proteome</keyword>
<dbReference type="Gene3D" id="3.80.10.10">
    <property type="entry name" value="Ribonuclease Inhibitor"/>
    <property type="match status" value="1"/>
</dbReference>
<sequence>MKKIKFLLFVLLALLYVSNANALIVNDTFTRDGNTYRVTKMDEAHDGIPQTYNVAFVSSTNTTVNIPATVADPHNQYTFNVTAIANNSTVPNATSVTMPNTIVRIEANAFKGGNITSASST</sequence>
<dbReference type="AlphaFoldDB" id="A0AA94LKA6"/>
<keyword evidence="1" id="KW-0732">Signal</keyword>